<dbReference type="InterPro" id="IPR011990">
    <property type="entry name" value="TPR-like_helical_dom_sf"/>
</dbReference>
<dbReference type="EMBL" id="KZ302033">
    <property type="protein sequence ID" value="PFH49299.1"/>
    <property type="molecule type" value="Genomic_DNA"/>
</dbReference>
<evidence type="ECO:0000313" key="2">
    <source>
        <dbReference type="EMBL" id="PFH49299.1"/>
    </source>
</evidence>
<dbReference type="STRING" id="703135.A0A2A9NFA4"/>
<dbReference type="OrthoDB" id="5588846at2759"/>
<proteinExistence type="predicted"/>
<accession>A0A2A9NFA4</accession>
<keyword evidence="3" id="KW-1185">Reference proteome</keyword>
<dbReference type="InterPro" id="IPR051222">
    <property type="entry name" value="PPR/CCM1_RNA-binding"/>
</dbReference>
<evidence type="ECO:0000313" key="3">
    <source>
        <dbReference type="Proteomes" id="UP000242287"/>
    </source>
</evidence>
<sequence>MKNTIPYIVPEPVSGPIAELEKRVQALEEAAIAESSILEPPSYTEEELMAVYEDLLAVPKPEPELEPDTDNNGMQISQNEEDLAIISVIEQRLQGSFPPVDEEEASVEPMIHTPSEHSPPSYQRVLLQLENLILRLEAVQRSVTLQPESSDEGLSTPLHQFVPVNIVSAKECEALVRLCVQAGDRQSAEKVLGLMRRTGLPLPTSSVTEVLALYAKSGEVAGIEQAMANFLTGAPAEDQRHLHIKAHLKATPPDAIPTTALQVLHNYELQSLPAQMRTYTSVITSLFSRHSSVARAQAWDLFSHMRYVAHPNPDEVLYTLMIRACASPISTSRSSEPERALDLWTEMTVDKRITPTARAYGAIILACAKSGMKRYVNEAFRLAREMLDSYRDARGNPAFRPDKRTFCALLEGAKRVGDLGRARWILAEMVKGGEDGVDSRVDEEVMMHVFHAYTAYKPPFVRSIVPPAKSDSQDVAEDTADIGEDIKEHGTDASEVSADFSDSSQSNSGVLVVEEGQPTFSHIPPQSRQEVIHEVQALFRRILLDTGRVLSDNGVQHSPESFPEGRNFEDVILSPRLLNSYLSVFYKHSSLETSREMFWTLYSELGVERNARAYVEALERCSIAKQSPERQIALQFMNELWSKWEALENSKRDGEPPLDSRLIERAYAAVIRILALIGELDKSLNHIRSFVSKYPPKSLRQPFSLPPSLSIAAMRSTRTALVGARPLVRLTSPAELPDDHVPPFLMFKDVEILHHRLAASEQIGYIKWVCKAYEWALRNRRHDTIRAAPSPKESVV</sequence>
<reference evidence="2 3" key="1">
    <citation type="submission" date="2014-02" db="EMBL/GenBank/DDBJ databases">
        <title>Transposable element dynamics among asymbiotic and ectomycorrhizal Amanita fungi.</title>
        <authorList>
            <consortium name="DOE Joint Genome Institute"/>
            <person name="Hess J."/>
            <person name="Skrede I."/>
            <person name="Wolfe B."/>
            <person name="LaButti K."/>
            <person name="Ohm R.A."/>
            <person name="Grigoriev I.V."/>
            <person name="Pringle A."/>
        </authorList>
    </citation>
    <scope>NUCLEOTIDE SEQUENCE [LARGE SCALE GENOMIC DNA]</scope>
    <source>
        <strain evidence="2 3">SKay4041</strain>
    </source>
</reference>
<dbReference type="Proteomes" id="UP000242287">
    <property type="component" value="Unassembled WGS sequence"/>
</dbReference>
<name>A0A2A9NFA4_9AGAR</name>
<gene>
    <name evidence="2" type="ORF">AMATHDRAFT_81368</name>
</gene>
<dbReference type="PANTHER" id="PTHR47942">
    <property type="entry name" value="TETRATRICOPEPTIDE REPEAT (TPR)-LIKE SUPERFAMILY PROTEIN-RELATED"/>
    <property type="match status" value="1"/>
</dbReference>
<organism evidence="2 3">
    <name type="scientific">Amanita thiersii Skay4041</name>
    <dbReference type="NCBI Taxonomy" id="703135"/>
    <lineage>
        <taxon>Eukaryota</taxon>
        <taxon>Fungi</taxon>
        <taxon>Dikarya</taxon>
        <taxon>Basidiomycota</taxon>
        <taxon>Agaricomycotina</taxon>
        <taxon>Agaricomycetes</taxon>
        <taxon>Agaricomycetidae</taxon>
        <taxon>Agaricales</taxon>
        <taxon>Pluteineae</taxon>
        <taxon>Amanitaceae</taxon>
        <taxon>Amanita</taxon>
    </lineage>
</organism>
<dbReference type="AlphaFoldDB" id="A0A2A9NFA4"/>
<evidence type="ECO:0008006" key="4">
    <source>
        <dbReference type="Google" id="ProtNLM"/>
    </source>
</evidence>
<protein>
    <recommendedName>
        <fullName evidence="4">Pentacotripeptide-repeat region of PRORP domain-containing protein</fullName>
    </recommendedName>
</protein>
<evidence type="ECO:0000256" key="1">
    <source>
        <dbReference type="ARBA" id="ARBA00022737"/>
    </source>
</evidence>
<dbReference type="PANTHER" id="PTHR47942:SF63">
    <property type="entry name" value="PENTATRICOPEPTIDE REPEAT-CONTAINING PROTEIN"/>
    <property type="match status" value="1"/>
</dbReference>
<dbReference type="Gene3D" id="1.25.40.10">
    <property type="entry name" value="Tetratricopeptide repeat domain"/>
    <property type="match status" value="1"/>
</dbReference>
<keyword evidence="1" id="KW-0677">Repeat</keyword>